<dbReference type="Proteomes" id="UP001607157">
    <property type="component" value="Unassembled WGS sequence"/>
</dbReference>
<proteinExistence type="predicted"/>
<organism evidence="1 2">
    <name type="scientific">Roseovarius aquimarinus</name>
    <dbReference type="NCBI Taxonomy" id="1229156"/>
    <lineage>
        <taxon>Bacteria</taxon>
        <taxon>Pseudomonadati</taxon>
        <taxon>Pseudomonadota</taxon>
        <taxon>Alphaproteobacteria</taxon>
        <taxon>Rhodobacterales</taxon>
        <taxon>Roseobacteraceae</taxon>
        <taxon>Roseovarius</taxon>
    </lineage>
</organism>
<accession>A0ABW7I5Y9</accession>
<dbReference type="RefSeq" id="WP_377167882.1">
    <property type="nucleotide sequence ID" value="NZ_JBHTJC010000001.1"/>
</dbReference>
<keyword evidence="2" id="KW-1185">Reference proteome</keyword>
<protein>
    <recommendedName>
        <fullName evidence="3">Sarcosine oxidase, gamma subunit family</fullName>
    </recommendedName>
</protein>
<dbReference type="EMBL" id="JBIHMM010000001">
    <property type="protein sequence ID" value="MFH0253332.1"/>
    <property type="molecule type" value="Genomic_DNA"/>
</dbReference>
<name>A0ABW7I5Y9_9RHOB</name>
<reference evidence="1 2" key="1">
    <citation type="submission" date="2024-10" db="EMBL/GenBank/DDBJ databases">
        <authorList>
            <person name="Yang X.-N."/>
        </authorList>
    </citation>
    <scope>NUCLEOTIDE SEQUENCE [LARGE SCALE GENOMIC DNA]</scope>
    <source>
        <strain evidence="1 2">CAU 1059</strain>
    </source>
</reference>
<evidence type="ECO:0008006" key="3">
    <source>
        <dbReference type="Google" id="ProtNLM"/>
    </source>
</evidence>
<gene>
    <name evidence="1" type="ORF">ACGRVM_05485</name>
</gene>
<sequence>MTDQRRMADAVRSARHGHLCRAGAPFARLDIGPRGYEIAHSLGPDGPDGTLAFRAEGHQEWCALDRRIACGWTAIAADILLLDPDVLFDFLQTHALRRKTEDGSAMELDFDTLGVAWSARLLQDRDGEVSVAGGPWHHARLGLRAPAEGRARAIMLLLAAVPDARSMFEPHVGEWAYRIAQGVRVTPIL</sequence>
<comment type="caution">
    <text evidence="1">The sequence shown here is derived from an EMBL/GenBank/DDBJ whole genome shotgun (WGS) entry which is preliminary data.</text>
</comment>
<evidence type="ECO:0000313" key="2">
    <source>
        <dbReference type="Proteomes" id="UP001607157"/>
    </source>
</evidence>
<evidence type="ECO:0000313" key="1">
    <source>
        <dbReference type="EMBL" id="MFH0253332.1"/>
    </source>
</evidence>